<dbReference type="Pfam" id="PF00383">
    <property type="entry name" value="dCMP_cyt_deam_1"/>
    <property type="match status" value="1"/>
</dbReference>
<proteinExistence type="predicted"/>
<dbReference type="InterPro" id="IPR016473">
    <property type="entry name" value="dCMP_deaminase"/>
</dbReference>
<dbReference type="CDD" id="cd01286">
    <property type="entry name" value="deoxycytidylate_deaminase"/>
    <property type="match status" value="1"/>
</dbReference>
<dbReference type="PIRSF" id="PIRSF006019">
    <property type="entry name" value="dCMP_deaminase"/>
    <property type="match status" value="1"/>
</dbReference>
<dbReference type="GO" id="GO:0008270">
    <property type="term" value="F:zinc ion binding"/>
    <property type="evidence" value="ECO:0007669"/>
    <property type="project" value="InterPro"/>
</dbReference>
<feature type="active site" description="Proton donor" evidence="3">
    <location>
        <position position="82"/>
    </location>
</feature>
<evidence type="ECO:0000256" key="1">
    <source>
        <dbReference type="ARBA" id="ARBA00001947"/>
    </source>
</evidence>
<gene>
    <name evidence="6" type="ORF">A2814_02485</name>
</gene>
<feature type="domain" description="CMP/dCMP-type deaminase" evidence="5">
    <location>
        <begin position="15"/>
        <end position="127"/>
    </location>
</feature>
<dbReference type="PROSITE" id="PS51747">
    <property type="entry name" value="CYT_DCMP_DEAMINASES_2"/>
    <property type="match status" value="1"/>
</dbReference>
<evidence type="ECO:0000256" key="3">
    <source>
        <dbReference type="PIRSR" id="PIRSR006019-1"/>
    </source>
</evidence>
<name>A0A1F6URA5_9BACT</name>
<feature type="binding site" evidence="4">
    <location>
        <position position="80"/>
    </location>
    <ligand>
        <name>Zn(2+)</name>
        <dbReference type="ChEBI" id="CHEBI:29105"/>
        <note>catalytic</note>
    </ligand>
</feature>
<evidence type="ECO:0000256" key="2">
    <source>
        <dbReference type="ARBA" id="ARBA00022801"/>
    </source>
</evidence>
<organism evidence="6 7">
    <name type="scientific">Candidatus Nomurabacteria bacterium RIFCSPHIGHO2_01_FULL_38_19</name>
    <dbReference type="NCBI Taxonomy" id="1801732"/>
    <lineage>
        <taxon>Bacteria</taxon>
        <taxon>Candidatus Nomuraibacteriota</taxon>
    </lineage>
</organism>
<dbReference type="STRING" id="1801732.A2814_02485"/>
<evidence type="ECO:0000259" key="5">
    <source>
        <dbReference type="PROSITE" id="PS51747"/>
    </source>
</evidence>
<dbReference type="SUPFAM" id="SSF53927">
    <property type="entry name" value="Cytidine deaminase-like"/>
    <property type="match status" value="1"/>
</dbReference>
<evidence type="ECO:0000256" key="4">
    <source>
        <dbReference type="PIRSR" id="PIRSR006019-2"/>
    </source>
</evidence>
<dbReference type="AlphaFoldDB" id="A0A1F6URA5"/>
<sequence length="127" mass="13754">MKKLAKKNTKYKRPSWDEYFLGITNSVGLRATCDKSGNGCVITQDNRIVSTGYTGSLSGLPHCNDVGHNIKLNDCVRTIHAEQNAITQALKFGISLNGATIYCKTTPCSACAKMATSLGIKKIIVEK</sequence>
<dbReference type="Proteomes" id="UP000177869">
    <property type="component" value="Unassembled WGS sequence"/>
</dbReference>
<dbReference type="InterPro" id="IPR016193">
    <property type="entry name" value="Cytidine_deaminase-like"/>
</dbReference>
<evidence type="ECO:0000313" key="7">
    <source>
        <dbReference type="Proteomes" id="UP000177869"/>
    </source>
</evidence>
<dbReference type="InterPro" id="IPR035105">
    <property type="entry name" value="Deoxycytidylate_deaminase_dom"/>
</dbReference>
<feature type="binding site" evidence="4">
    <location>
        <position position="111"/>
    </location>
    <ligand>
        <name>Zn(2+)</name>
        <dbReference type="ChEBI" id="CHEBI:29105"/>
        <note>catalytic</note>
    </ligand>
</feature>
<feature type="binding site" evidence="4">
    <location>
        <position position="108"/>
    </location>
    <ligand>
        <name>Zn(2+)</name>
        <dbReference type="ChEBI" id="CHEBI:29105"/>
        <note>catalytic</note>
    </ligand>
</feature>
<dbReference type="PANTHER" id="PTHR11086:SF18">
    <property type="entry name" value="DEOXYCYTIDYLATE DEAMINASE"/>
    <property type="match status" value="1"/>
</dbReference>
<dbReference type="EMBL" id="MFTI01000021">
    <property type="protein sequence ID" value="OGI59915.1"/>
    <property type="molecule type" value="Genomic_DNA"/>
</dbReference>
<evidence type="ECO:0000313" key="6">
    <source>
        <dbReference type="EMBL" id="OGI59915.1"/>
    </source>
</evidence>
<dbReference type="Gene3D" id="3.40.140.10">
    <property type="entry name" value="Cytidine Deaminase, domain 2"/>
    <property type="match status" value="1"/>
</dbReference>
<dbReference type="InterPro" id="IPR015517">
    <property type="entry name" value="dCMP_deaminase-rel"/>
</dbReference>
<keyword evidence="2" id="KW-0378">Hydrolase</keyword>
<comment type="caution">
    <text evidence="6">The sequence shown here is derived from an EMBL/GenBank/DDBJ whole genome shotgun (WGS) entry which is preliminary data.</text>
</comment>
<keyword evidence="4" id="KW-0479">Metal-binding</keyword>
<keyword evidence="4" id="KW-0862">Zinc</keyword>
<dbReference type="InterPro" id="IPR002125">
    <property type="entry name" value="CMP_dCMP_dom"/>
</dbReference>
<dbReference type="GO" id="GO:0005737">
    <property type="term" value="C:cytoplasm"/>
    <property type="evidence" value="ECO:0007669"/>
    <property type="project" value="TreeGrafter"/>
</dbReference>
<dbReference type="GO" id="GO:0004132">
    <property type="term" value="F:dCMP deaminase activity"/>
    <property type="evidence" value="ECO:0007669"/>
    <property type="project" value="InterPro"/>
</dbReference>
<protein>
    <recommendedName>
        <fullName evidence="5">CMP/dCMP-type deaminase domain-containing protein</fullName>
    </recommendedName>
</protein>
<accession>A0A1F6URA5</accession>
<dbReference type="GO" id="GO:0006220">
    <property type="term" value="P:pyrimidine nucleotide metabolic process"/>
    <property type="evidence" value="ECO:0007669"/>
    <property type="project" value="InterPro"/>
</dbReference>
<comment type="cofactor">
    <cofactor evidence="1 4">
        <name>Zn(2+)</name>
        <dbReference type="ChEBI" id="CHEBI:29105"/>
    </cofactor>
</comment>
<reference evidence="6 7" key="1">
    <citation type="journal article" date="2016" name="Nat. Commun.">
        <title>Thousands of microbial genomes shed light on interconnected biogeochemical processes in an aquifer system.</title>
        <authorList>
            <person name="Anantharaman K."/>
            <person name="Brown C.T."/>
            <person name="Hug L.A."/>
            <person name="Sharon I."/>
            <person name="Castelle C.J."/>
            <person name="Probst A.J."/>
            <person name="Thomas B.C."/>
            <person name="Singh A."/>
            <person name="Wilkins M.J."/>
            <person name="Karaoz U."/>
            <person name="Brodie E.L."/>
            <person name="Williams K.H."/>
            <person name="Hubbard S.S."/>
            <person name="Banfield J.F."/>
        </authorList>
    </citation>
    <scope>NUCLEOTIDE SEQUENCE [LARGE SCALE GENOMIC DNA]</scope>
</reference>
<dbReference type="PANTHER" id="PTHR11086">
    <property type="entry name" value="DEOXYCYTIDYLATE DEAMINASE-RELATED"/>
    <property type="match status" value="1"/>
</dbReference>